<accession>A0ABD4Z725</accession>
<dbReference type="InterPro" id="IPR036286">
    <property type="entry name" value="LexA/Signal_pep-like_sf"/>
</dbReference>
<comment type="subcellular location">
    <subcellularLocation>
        <location evidence="1">Membrane</location>
    </subcellularLocation>
</comment>
<reference evidence="6 7" key="1">
    <citation type="submission" date="2023-05" db="EMBL/GenBank/DDBJ databases">
        <title>A new hyperthermophilic archaea 'Ignisphaera cupida' sp. nov. and description of the family 'Ignisphaeraceae' fam. nov.</title>
        <authorList>
            <person name="Podosokorskaya O.A."/>
            <person name="Elcheninov A.G."/>
            <person name="Klukina A."/>
            <person name="Merkel A.Y."/>
        </authorList>
    </citation>
    <scope>NUCLEOTIDE SEQUENCE [LARGE SCALE GENOMIC DNA]</scope>
    <source>
        <strain evidence="6 7">4213-co</strain>
    </source>
</reference>
<evidence type="ECO:0000313" key="7">
    <source>
        <dbReference type="Proteomes" id="UP001529235"/>
    </source>
</evidence>
<dbReference type="InterPro" id="IPR001733">
    <property type="entry name" value="Peptidase_S26B"/>
</dbReference>
<gene>
    <name evidence="6" type="ORF">QPL79_05145</name>
</gene>
<dbReference type="GO" id="GO:0009003">
    <property type="term" value="F:signal peptidase activity"/>
    <property type="evidence" value="ECO:0007669"/>
    <property type="project" value="UniProtKB-EC"/>
</dbReference>
<keyword evidence="7" id="KW-1185">Reference proteome</keyword>
<dbReference type="GO" id="GO:0016020">
    <property type="term" value="C:membrane"/>
    <property type="evidence" value="ECO:0007669"/>
    <property type="project" value="UniProtKB-SubCell"/>
</dbReference>
<evidence type="ECO:0000256" key="5">
    <source>
        <dbReference type="SAM" id="Phobius"/>
    </source>
</evidence>
<feature type="transmembrane region" description="Helical" evidence="5">
    <location>
        <begin position="12"/>
        <end position="35"/>
    </location>
</feature>
<dbReference type="EC" id="3.4.21.89" evidence="6"/>
<dbReference type="EMBL" id="JASNVW010000002">
    <property type="protein sequence ID" value="MDK6028742.1"/>
    <property type="molecule type" value="Genomic_DNA"/>
</dbReference>
<evidence type="ECO:0000256" key="2">
    <source>
        <dbReference type="ARBA" id="ARBA00022692"/>
    </source>
</evidence>
<evidence type="ECO:0000256" key="4">
    <source>
        <dbReference type="ARBA" id="ARBA00023136"/>
    </source>
</evidence>
<keyword evidence="4 5" id="KW-0472">Membrane</keyword>
<keyword evidence="6" id="KW-0378">Hydrolase</keyword>
<proteinExistence type="predicted"/>
<name>A0ABD4Z725_9CREN</name>
<evidence type="ECO:0000256" key="1">
    <source>
        <dbReference type="ARBA" id="ARBA00004370"/>
    </source>
</evidence>
<organism evidence="6 7">
    <name type="scientific">Ignisphaera cupida</name>
    <dbReference type="NCBI Taxonomy" id="3050454"/>
    <lineage>
        <taxon>Archaea</taxon>
        <taxon>Thermoproteota</taxon>
        <taxon>Thermoprotei</taxon>
        <taxon>Desulfurococcales</taxon>
        <taxon>Desulfurococcaceae</taxon>
        <taxon>Ignisphaera</taxon>
    </lineage>
</organism>
<feature type="transmembrane region" description="Helical" evidence="5">
    <location>
        <begin position="153"/>
        <end position="176"/>
    </location>
</feature>
<keyword evidence="2 5" id="KW-0812">Transmembrane</keyword>
<protein>
    <submittedName>
        <fullName evidence="6">Signal peptidase I</fullName>
        <ecNumber evidence="6">3.4.21.89</ecNumber>
    </submittedName>
</protein>
<dbReference type="RefSeq" id="WP_285273716.1">
    <property type="nucleotide sequence ID" value="NZ_JASNVW010000002.1"/>
</dbReference>
<keyword evidence="3 5" id="KW-1133">Transmembrane helix</keyword>
<sequence length="366" mass="40968">MFKTKKDFFKLVRILSILSTVFLVVFTVLFLFTFLARTNIVCLFGAAIVYSDSMEPSIHRFDMVVFVRGVYSTGDVVVYCLNPSFCVVHRYVGDCPSNNCIVTKGDANPAPDPPVSRNMVKGVAIAVIPRFLWIPIFTFSIIYSLASVARTRIVGISSAFTYATILLFIMSIYVFVQPVSSTPTVVAPPLLYLSNAFFDSNTCSIVIRYTGNIQITNATAFVLGSKFFTFFNSTHVITYPSRELVGSVYEKSGELNVSVWASINSIATLVGNYKVKVFGEPLEIEVANNSLVVRNPNCFPMHINISFQYAYGVGESWKYTNTSTIILNGFEERVLQPPAGSRFAYADIFYIVWGEKRWQRVVVRYG</sequence>
<dbReference type="PRINTS" id="PR00728">
    <property type="entry name" value="SIGNALPTASE"/>
</dbReference>
<dbReference type="SUPFAM" id="SSF51306">
    <property type="entry name" value="LexA/Signal peptidase"/>
    <property type="match status" value="1"/>
</dbReference>
<dbReference type="CDD" id="cd06462">
    <property type="entry name" value="Peptidase_S24_S26"/>
    <property type="match status" value="1"/>
</dbReference>
<dbReference type="NCBIfam" id="TIGR02228">
    <property type="entry name" value="sigpep_I_arch"/>
    <property type="match status" value="1"/>
</dbReference>
<comment type="caution">
    <text evidence="6">The sequence shown here is derived from an EMBL/GenBank/DDBJ whole genome shotgun (WGS) entry which is preliminary data.</text>
</comment>
<evidence type="ECO:0000256" key="3">
    <source>
        <dbReference type="ARBA" id="ARBA00022989"/>
    </source>
</evidence>
<dbReference type="AlphaFoldDB" id="A0ABD4Z725"/>
<feature type="transmembrane region" description="Helical" evidence="5">
    <location>
        <begin position="123"/>
        <end position="146"/>
    </location>
</feature>
<evidence type="ECO:0000313" key="6">
    <source>
        <dbReference type="EMBL" id="MDK6028742.1"/>
    </source>
</evidence>
<dbReference type="Proteomes" id="UP001529235">
    <property type="component" value="Unassembled WGS sequence"/>
</dbReference>